<feature type="non-terminal residue" evidence="2">
    <location>
        <position position="366"/>
    </location>
</feature>
<dbReference type="SMART" id="SM00530">
    <property type="entry name" value="HTH_XRE"/>
    <property type="match status" value="1"/>
</dbReference>
<proteinExistence type="predicted"/>
<reference evidence="2" key="2">
    <citation type="journal article" date="2021" name="PeerJ">
        <title>Extensive microbial diversity within the chicken gut microbiome revealed by metagenomics and culture.</title>
        <authorList>
            <person name="Gilroy R."/>
            <person name="Ravi A."/>
            <person name="Getino M."/>
            <person name="Pursley I."/>
            <person name="Horton D.L."/>
            <person name="Alikhan N.F."/>
            <person name="Baker D."/>
            <person name="Gharbi K."/>
            <person name="Hall N."/>
            <person name="Watson M."/>
            <person name="Adriaenssens E.M."/>
            <person name="Foster-Nyarko E."/>
            <person name="Jarju S."/>
            <person name="Secka A."/>
            <person name="Antonio M."/>
            <person name="Oren A."/>
            <person name="Chaudhuri R.R."/>
            <person name="La Ragione R."/>
            <person name="Hildebrand F."/>
            <person name="Pallen M.J."/>
        </authorList>
    </citation>
    <scope>NUCLEOTIDE SEQUENCE</scope>
    <source>
        <strain evidence="2">ChiHjej9B8-7071</strain>
    </source>
</reference>
<name>A0A9D1A8M7_9FIRM</name>
<evidence type="ECO:0000313" key="3">
    <source>
        <dbReference type="Proteomes" id="UP000824258"/>
    </source>
</evidence>
<dbReference type="CDD" id="cd00093">
    <property type="entry name" value="HTH_XRE"/>
    <property type="match status" value="1"/>
</dbReference>
<dbReference type="SUPFAM" id="SSF47413">
    <property type="entry name" value="lambda repressor-like DNA-binding domains"/>
    <property type="match status" value="1"/>
</dbReference>
<dbReference type="InterPro" id="IPR011990">
    <property type="entry name" value="TPR-like_helical_dom_sf"/>
</dbReference>
<organism evidence="2 3">
    <name type="scientific">Candidatus Avoscillospira stercoripullorum</name>
    <dbReference type="NCBI Taxonomy" id="2840709"/>
    <lineage>
        <taxon>Bacteria</taxon>
        <taxon>Bacillati</taxon>
        <taxon>Bacillota</taxon>
        <taxon>Clostridia</taxon>
        <taxon>Eubacteriales</taxon>
        <taxon>Oscillospiraceae</taxon>
        <taxon>Oscillospiraceae incertae sedis</taxon>
        <taxon>Candidatus Avoscillospira</taxon>
    </lineage>
</organism>
<dbReference type="AlphaFoldDB" id="A0A9D1A8M7"/>
<sequence>MHAAISGALLRQARLQRDWSQEGLCRGICAVSYLSKIEQGKVEASGEILRQLFARLSLPWYDQELEPWQALVNESYEAVFSCDRAAYRRCRPKLEAALPQLRQSPLALDAAILEGLLLSPFTPAPAVLEPYFDRRQLALQRMMENRDEEALKLYPCAYLYLMAGIHAYEQGEAAVSLLEQAYDLAAAEGYAHAMLRAQLFLGNFYSNLLDYPHMDRHYTVAQRLAQALGDEGILRDIRYNRAATALELGRYEEAYAYLAALAEPTVMELHKLSIACEKLGRRAEALAALDRAETLEIEYPDGDLAREMCALVRLRLEDEDYLRNGDYGRRLLSLFDRCRRELPIGYAVFHLPWVAEWYTAARQYRA</sequence>
<gene>
    <name evidence="2" type="ORF">IAA70_04960</name>
</gene>
<dbReference type="Proteomes" id="UP000824258">
    <property type="component" value="Unassembled WGS sequence"/>
</dbReference>
<comment type="caution">
    <text evidence="2">The sequence shown here is derived from an EMBL/GenBank/DDBJ whole genome shotgun (WGS) entry which is preliminary data.</text>
</comment>
<dbReference type="InterPro" id="IPR010982">
    <property type="entry name" value="Lambda_DNA-bd_dom_sf"/>
</dbReference>
<dbReference type="InterPro" id="IPR001387">
    <property type="entry name" value="Cro/C1-type_HTH"/>
</dbReference>
<evidence type="ECO:0000259" key="1">
    <source>
        <dbReference type="PROSITE" id="PS50943"/>
    </source>
</evidence>
<dbReference type="EMBL" id="DVGD01000150">
    <property type="protein sequence ID" value="HIR09735.1"/>
    <property type="molecule type" value="Genomic_DNA"/>
</dbReference>
<protein>
    <submittedName>
        <fullName evidence="2">Helix-turn-helix transcriptional regulator</fullName>
    </submittedName>
</protein>
<evidence type="ECO:0000313" key="2">
    <source>
        <dbReference type="EMBL" id="HIR09735.1"/>
    </source>
</evidence>
<dbReference type="Pfam" id="PF01381">
    <property type="entry name" value="HTH_3"/>
    <property type="match status" value="1"/>
</dbReference>
<accession>A0A9D1A8M7</accession>
<reference evidence="2" key="1">
    <citation type="submission" date="2020-10" db="EMBL/GenBank/DDBJ databases">
        <authorList>
            <person name="Gilroy R."/>
        </authorList>
    </citation>
    <scope>NUCLEOTIDE SEQUENCE</scope>
    <source>
        <strain evidence="2">ChiHjej9B8-7071</strain>
    </source>
</reference>
<dbReference type="PROSITE" id="PS50943">
    <property type="entry name" value="HTH_CROC1"/>
    <property type="match status" value="1"/>
</dbReference>
<feature type="domain" description="HTH cro/C1-type" evidence="1">
    <location>
        <begin position="10"/>
        <end position="63"/>
    </location>
</feature>
<dbReference type="Gene3D" id="1.25.40.10">
    <property type="entry name" value="Tetratricopeptide repeat domain"/>
    <property type="match status" value="2"/>
</dbReference>
<dbReference type="GO" id="GO:0003677">
    <property type="term" value="F:DNA binding"/>
    <property type="evidence" value="ECO:0007669"/>
    <property type="project" value="InterPro"/>
</dbReference>
<dbReference type="SUPFAM" id="SSF48452">
    <property type="entry name" value="TPR-like"/>
    <property type="match status" value="1"/>
</dbReference>